<comment type="caution">
    <text evidence="2">The sequence shown here is derived from an EMBL/GenBank/DDBJ whole genome shotgun (WGS) entry which is preliminary data.</text>
</comment>
<evidence type="ECO:0000256" key="1">
    <source>
        <dbReference type="SAM" id="MobiDB-lite"/>
    </source>
</evidence>
<evidence type="ECO:0000313" key="2">
    <source>
        <dbReference type="EMBL" id="ETO27944.1"/>
    </source>
</evidence>
<gene>
    <name evidence="2" type="ORF">RFI_09185</name>
</gene>
<accession>X6NQI0</accession>
<keyword evidence="3" id="KW-1185">Reference proteome</keyword>
<name>X6NQI0_RETFI</name>
<reference evidence="2 3" key="1">
    <citation type="journal article" date="2013" name="Curr. Biol.">
        <title>The Genome of the Foraminiferan Reticulomyxa filosa.</title>
        <authorList>
            <person name="Glockner G."/>
            <person name="Hulsmann N."/>
            <person name="Schleicher M."/>
            <person name="Noegel A.A."/>
            <person name="Eichinger L."/>
            <person name="Gallinger C."/>
            <person name="Pawlowski J."/>
            <person name="Sierra R."/>
            <person name="Euteneuer U."/>
            <person name="Pillet L."/>
            <person name="Moustafa A."/>
            <person name="Platzer M."/>
            <person name="Groth M."/>
            <person name="Szafranski K."/>
            <person name="Schliwa M."/>
        </authorList>
    </citation>
    <scope>NUCLEOTIDE SEQUENCE [LARGE SCALE GENOMIC DNA]</scope>
</reference>
<organism evidence="2 3">
    <name type="scientific">Reticulomyxa filosa</name>
    <dbReference type="NCBI Taxonomy" id="46433"/>
    <lineage>
        <taxon>Eukaryota</taxon>
        <taxon>Sar</taxon>
        <taxon>Rhizaria</taxon>
        <taxon>Retaria</taxon>
        <taxon>Foraminifera</taxon>
        <taxon>Monothalamids</taxon>
        <taxon>Reticulomyxidae</taxon>
        <taxon>Reticulomyxa</taxon>
    </lineage>
</organism>
<dbReference type="EMBL" id="ASPP01006952">
    <property type="protein sequence ID" value="ETO27944.1"/>
    <property type="molecule type" value="Genomic_DNA"/>
</dbReference>
<proteinExistence type="predicted"/>
<sequence length="97" mass="11069">MATLDVVMESPADEIEENVVDNNEFKVRRKVRFGMKEEEPIEEETEEETEAEHEPEKGISADFELESVLTNVAIEEQIYGDKVIDIAQLKAENIALM</sequence>
<dbReference type="AlphaFoldDB" id="X6NQI0"/>
<protein>
    <submittedName>
        <fullName evidence="2">Uncharacterized protein</fullName>
    </submittedName>
</protein>
<evidence type="ECO:0000313" key="3">
    <source>
        <dbReference type="Proteomes" id="UP000023152"/>
    </source>
</evidence>
<feature type="compositionally biased region" description="Acidic residues" evidence="1">
    <location>
        <begin position="39"/>
        <end position="51"/>
    </location>
</feature>
<dbReference type="Proteomes" id="UP000023152">
    <property type="component" value="Unassembled WGS sequence"/>
</dbReference>
<feature type="region of interest" description="Disordered" evidence="1">
    <location>
        <begin position="36"/>
        <end position="62"/>
    </location>
</feature>